<comment type="caution">
    <text evidence="5">The sequence shown here is derived from an EMBL/GenBank/DDBJ whole genome shotgun (WGS) entry which is preliminary data.</text>
</comment>
<evidence type="ECO:0000256" key="4">
    <source>
        <dbReference type="SAM" id="MobiDB-lite"/>
    </source>
</evidence>
<dbReference type="PROSITE" id="PS50088">
    <property type="entry name" value="ANK_REPEAT"/>
    <property type="match status" value="2"/>
</dbReference>
<feature type="repeat" description="ANK" evidence="3">
    <location>
        <begin position="53"/>
        <end position="86"/>
    </location>
</feature>
<gene>
    <name evidence="5" type="ORF">NSK_001325</name>
</gene>
<feature type="region of interest" description="Disordered" evidence="4">
    <location>
        <begin position="151"/>
        <end position="305"/>
    </location>
</feature>
<dbReference type="InterPro" id="IPR002110">
    <property type="entry name" value="Ankyrin_rpt"/>
</dbReference>
<dbReference type="PROSITE" id="PS50297">
    <property type="entry name" value="ANK_REP_REGION"/>
    <property type="match status" value="2"/>
</dbReference>
<dbReference type="Proteomes" id="UP000355283">
    <property type="component" value="Unassembled WGS sequence"/>
</dbReference>
<feature type="compositionally biased region" description="Low complexity" evidence="4">
    <location>
        <begin position="248"/>
        <end position="265"/>
    </location>
</feature>
<reference evidence="5 6" key="1">
    <citation type="submission" date="2019-01" db="EMBL/GenBank/DDBJ databases">
        <title>Nuclear Genome Assembly of the Microalgal Biofuel strain Nannochloropsis salina CCMP1776.</title>
        <authorList>
            <person name="Hovde B."/>
        </authorList>
    </citation>
    <scope>NUCLEOTIDE SEQUENCE [LARGE SCALE GENOMIC DNA]</scope>
    <source>
        <strain evidence="5 6">CCMP1776</strain>
    </source>
</reference>
<evidence type="ECO:0000313" key="6">
    <source>
        <dbReference type="Proteomes" id="UP000355283"/>
    </source>
</evidence>
<protein>
    <submittedName>
        <fullName evidence="5">Uncharacterized protein</fullName>
    </submittedName>
</protein>
<feature type="repeat" description="ANK" evidence="3">
    <location>
        <begin position="87"/>
        <end position="119"/>
    </location>
</feature>
<evidence type="ECO:0000313" key="5">
    <source>
        <dbReference type="EMBL" id="TFJ86991.1"/>
    </source>
</evidence>
<dbReference type="PANTHER" id="PTHR24173:SF74">
    <property type="entry name" value="ANKYRIN REPEAT DOMAIN-CONTAINING PROTEIN 16"/>
    <property type="match status" value="1"/>
</dbReference>
<dbReference type="OrthoDB" id="10249694at2759"/>
<dbReference type="EMBL" id="SDOX01000006">
    <property type="protein sequence ID" value="TFJ86991.1"/>
    <property type="molecule type" value="Genomic_DNA"/>
</dbReference>
<name>A0A4D9D5J8_9STRA</name>
<keyword evidence="6" id="KW-1185">Reference proteome</keyword>
<organism evidence="5 6">
    <name type="scientific">Nannochloropsis salina CCMP1776</name>
    <dbReference type="NCBI Taxonomy" id="1027361"/>
    <lineage>
        <taxon>Eukaryota</taxon>
        <taxon>Sar</taxon>
        <taxon>Stramenopiles</taxon>
        <taxon>Ochrophyta</taxon>
        <taxon>Eustigmatophyceae</taxon>
        <taxon>Eustigmatales</taxon>
        <taxon>Monodopsidaceae</taxon>
        <taxon>Microchloropsis</taxon>
        <taxon>Microchloropsis salina</taxon>
    </lineage>
</organism>
<dbReference type="InterPro" id="IPR036770">
    <property type="entry name" value="Ankyrin_rpt-contain_sf"/>
</dbReference>
<evidence type="ECO:0000256" key="2">
    <source>
        <dbReference type="ARBA" id="ARBA00023043"/>
    </source>
</evidence>
<sequence length="403" mass="43605">MSGKNKKQGLFLSFLSRKPSREELVRKGDLPALTKLLRKQGVDKTLNAPLDHEGNTPLILAARKGSFKVVQWLLAQEGLNMNARNRFGWTALYEAAGTGHRHILDRLVQAGADPTIPATSWPRHTPSQMARQMGWNACVDVLVKAEKMWAERKREDRETDREETKEEEVMGLSEHPALSGTVGGDEKTTAELSSSTGTKPAAPGTRKEKEVAARSLPSSTTRPVSESGGSTEKFDSSTAGPSSPPSSPSSFTFSSSSSSPLSSGAARLAGPTGVASSKTSSNHVEATQTVSPAPPTTPSKKTDLPACLRWQVEEGVGEGGHEGRWGAWEEAEEDWLEVHPAVFSKRGPRVGRRRREGGGAGSWVLGCLRRNKTLMNLATGRTGERIKARAGSRRNPRWVVQKE</sequence>
<dbReference type="AlphaFoldDB" id="A0A4D9D5J8"/>
<keyword evidence="1" id="KW-0677">Repeat</keyword>
<feature type="compositionally biased region" description="Polar residues" evidence="4">
    <location>
        <begin position="216"/>
        <end position="230"/>
    </location>
</feature>
<dbReference type="Pfam" id="PF12796">
    <property type="entry name" value="Ank_2"/>
    <property type="match status" value="1"/>
</dbReference>
<feature type="compositionally biased region" description="Basic and acidic residues" evidence="4">
    <location>
        <begin position="151"/>
        <end position="168"/>
    </location>
</feature>
<accession>A0A4D9D5J8</accession>
<dbReference type="SUPFAM" id="SSF48403">
    <property type="entry name" value="Ankyrin repeat"/>
    <property type="match status" value="1"/>
</dbReference>
<keyword evidence="2 3" id="KW-0040">ANK repeat</keyword>
<proteinExistence type="predicted"/>
<feature type="compositionally biased region" description="Polar residues" evidence="4">
    <location>
        <begin position="274"/>
        <end position="285"/>
    </location>
</feature>
<evidence type="ECO:0000256" key="1">
    <source>
        <dbReference type="ARBA" id="ARBA00022737"/>
    </source>
</evidence>
<dbReference type="SMART" id="SM00248">
    <property type="entry name" value="ANK"/>
    <property type="match status" value="2"/>
</dbReference>
<evidence type="ECO:0000256" key="3">
    <source>
        <dbReference type="PROSITE-ProRule" id="PRU00023"/>
    </source>
</evidence>
<dbReference type="Gene3D" id="1.25.40.20">
    <property type="entry name" value="Ankyrin repeat-containing domain"/>
    <property type="match status" value="1"/>
</dbReference>
<dbReference type="PANTHER" id="PTHR24173">
    <property type="entry name" value="ANKYRIN REPEAT CONTAINING"/>
    <property type="match status" value="1"/>
</dbReference>